<keyword evidence="6" id="KW-0106">Calcium</keyword>
<dbReference type="InterPro" id="IPR050738">
    <property type="entry name" value="Sulfatase"/>
</dbReference>
<protein>
    <submittedName>
        <fullName evidence="9">Sulfatase</fullName>
    </submittedName>
</protein>
<dbReference type="EMBL" id="ARZY01000001">
    <property type="protein sequence ID" value="EWH12108.1"/>
    <property type="molecule type" value="Genomic_DNA"/>
</dbReference>
<dbReference type="Pfam" id="PF00884">
    <property type="entry name" value="Sulfatase"/>
    <property type="match status" value="1"/>
</dbReference>
<comment type="caution">
    <text evidence="9">The sequence shown here is derived from an EMBL/GenBank/DDBJ whole genome shotgun (WGS) entry which is preliminary data.</text>
</comment>
<dbReference type="CDD" id="cd16155">
    <property type="entry name" value="sulfatase_like"/>
    <property type="match status" value="1"/>
</dbReference>
<dbReference type="GO" id="GO:0046872">
    <property type="term" value="F:metal ion binding"/>
    <property type="evidence" value="ECO:0007669"/>
    <property type="project" value="UniProtKB-KW"/>
</dbReference>
<accession>W7QWJ9</accession>
<comment type="similarity">
    <text evidence="2">Belongs to the sulfatase family.</text>
</comment>
<dbReference type="Gene3D" id="3.40.720.10">
    <property type="entry name" value="Alkaline Phosphatase, subunit A"/>
    <property type="match status" value="1"/>
</dbReference>
<keyword evidence="10" id="KW-1185">Reference proteome</keyword>
<keyword evidence="3" id="KW-0479">Metal-binding</keyword>
<dbReference type="PANTHER" id="PTHR42693:SF42">
    <property type="entry name" value="ARYLSULFATASE G"/>
    <property type="match status" value="1"/>
</dbReference>
<evidence type="ECO:0000256" key="5">
    <source>
        <dbReference type="ARBA" id="ARBA00022801"/>
    </source>
</evidence>
<evidence type="ECO:0000313" key="10">
    <source>
        <dbReference type="Proteomes" id="UP000019276"/>
    </source>
</evidence>
<feature type="signal peptide" evidence="7">
    <location>
        <begin position="1"/>
        <end position="21"/>
    </location>
</feature>
<dbReference type="InterPro" id="IPR017850">
    <property type="entry name" value="Alkaline_phosphatase_core_sf"/>
</dbReference>
<keyword evidence="4 7" id="KW-0732">Signal</keyword>
<dbReference type="STRING" id="1328313.DS2_00255"/>
<dbReference type="GO" id="GO:0004065">
    <property type="term" value="F:arylsulfatase activity"/>
    <property type="evidence" value="ECO:0007669"/>
    <property type="project" value="TreeGrafter"/>
</dbReference>
<dbReference type="SUPFAM" id="SSF53649">
    <property type="entry name" value="Alkaline phosphatase-like"/>
    <property type="match status" value="1"/>
</dbReference>
<dbReference type="RefSeq" id="WP_035012567.1">
    <property type="nucleotide sequence ID" value="NZ_ARZY01000001.1"/>
</dbReference>
<keyword evidence="5" id="KW-0378">Hydrolase</keyword>
<evidence type="ECO:0000259" key="8">
    <source>
        <dbReference type="Pfam" id="PF00884"/>
    </source>
</evidence>
<dbReference type="Proteomes" id="UP000019276">
    <property type="component" value="Unassembled WGS sequence"/>
</dbReference>
<reference evidence="9 10" key="1">
    <citation type="journal article" date="2014" name="Genome Announc.">
        <title>Draft Genome Sequence of the Agar-Degrading Bacterium Catenovulum sp. Strain DS-2, Isolated from Intestines of Haliotis diversicolor.</title>
        <authorList>
            <person name="Shan D."/>
            <person name="Li X."/>
            <person name="Gu Z."/>
            <person name="Wei G."/>
            <person name="Gao Z."/>
            <person name="Shao Z."/>
        </authorList>
    </citation>
    <scope>NUCLEOTIDE SEQUENCE [LARGE SCALE GENOMIC DNA]</scope>
    <source>
        <strain evidence="9 10">DS-2</strain>
    </source>
</reference>
<evidence type="ECO:0000256" key="7">
    <source>
        <dbReference type="SAM" id="SignalP"/>
    </source>
</evidence>
<dbReference type="InterPro" id="IPR000917">
    <property type="entry name" value="Sulfatase_N"/>
</dbReference>
<name>W7QWJ9_9ALTE</name>
<organism evidence="9 10">
    <name type="scientific">Catenovulum agarivorans DS-2</name>
    <dbReference type="NCBI Taxonomy" id="1328313"/>
    <lineage>
        <taxon>Bacteria</taxon>
        <taxon>Pseudomonadati</taxon>
        <taxon>Pseudomonadota</taxon>
        <taxon>Gammaproteobacteria</taxon>
        <taxon>Alteromonadales</taxon>
        <taxon>Alteromonadaceae</taxon>
        <taxon>Catenovulum</taxon>
    </lineage>
</organism>
<dbReference type="AlphaFoldDB" id="W7QWJ9"/>
<sequence>MSRIYFLLFTLLLCYSKALLANQPNIIFILSDDQSFNTLANLGNNEIVTPNLDKLARRGVTFANAHNMGGWNGAVCLASRAMLNSGRSLWQAYKLEGKNAFQQRLSTSWAKIMRDNGYQTYMTGKWHVHLDAKVVFDHSKHIRQGMPADNWNFHQMVNNFAKLQQGELMHYAEFMPVGYNRPLQGVTDRWSPTDTRHQGYYAGGQHWSEIVAQDAIEFIQHSNSSNKPVFMYLAFNAPHDPRQAPQPFQDLYPFDELSLPANWAKGYPYAYEIGNGPSLRDSALAPFPRTAHAIRTHKKEYYALISHMDAQIGKILDALEANEQLDNTYIIFTSDHGLSVGERGLFGKQNMYEESIKAPFIVVGPNIPQGQINQQNIYIQDAMATTLELAQITKPQHVFFNSVMPLIQDTKLPSFYPSIYGAYVDSQRMIKADGYKLIIYPKAQVARLYYLPDDPLEQYDLFKQPAYQKIVKKLMNQLVRMQGQLGDELNLTVSF</sequence>
<dbReference type="PANTHER" id="PTHR42693">
    <property type="entry name" value="ARYLSULFATASE FAMILY MEMBER"/>
    <property type="match status" value="1"/>
</dbReference>
<proteinExistence type="inferred from homology"/>
<evidence type="ECO:0000256" key="6">
    <source>
        <dbReference type="ARBA" id="ARBA00022837"/>
    </source>
</evidence>
<dbReference type="eggNOG" id="COG3119">
    <property type="taxonomic scope" value="Bacteria"/>
</dbReference>
<dbReference type="OrthoDB" id="9803751at2"/>
<dbReference type="PATRIC" id="fig|1328313.3.peg.53"/>
<gene>
    <name evidence="9" type="ORF">DS2_00255</name>
</gene>
<evidence type="ECO:0000256" key="3">
    <source>
        <dbReference type="ARBA" id="ARBA00022723"/>
    </source>
</evidence>
<evidence type="ECO:0000256" key="2">
    <source>
        <dbReference type="ARBA" id="ARBA00008779"/>
    </source>
</evidence>
<evidence type="ECO:0000256" key="4">
    <source>
        <dbReference type="ARBA" id="ARBA00022729"/>
    </source>
</evidence>
<evidence type="ECO:0000313" key="9">
    <source>
        <dbReference type="EMBL" id="EWH12108.1"/>
    </source>
</evidence>
<feature type="domain" description="Sulfatase N-terminal" evidence="8">
    <location>
        <begin position="24"/>
        <end position="392"/>
    </location>
</feature>
<evidence type="ECO:0000256" key="1">
    <source>
        <dbReference type="ARBA" id="ARBA00001913"/>
    </source>
</evidence>
<comment type="cofactor">
    <cofactor evidence="1">
        <name>Ca(2+)</name>
        <dbReference type="ChEBI" id="CHEBI:29108"/>
    </cofactor>
</comment>
<feature type="chain" id="PRO_5004898529" evidence="7">
    <location>
        <begin position="22"/>
        <end position="495"/>
    </location>
</feature>